<sequence>MFHHFLTISTVCLLFLAVPFQALAGGITGKISVKGLRSPANVLVYVVKAPGFSTDLSNVNFIMDQKNLTFIPHILPVLVGSTVHFPNYDKVAHNVFSLSRTKKFNLGSYKPGTTKTILFDKPGIVELRCDVHAEMGAYIMVMKNPYWAVSDAKGNFKIPDPAYLDQHGIKGVPDLLPGKYVIKTWHEKLKTVKKVVEVSEKGETALLLDLTRGNPSVLYK</sequence>
<keyword evidence="1" id="KW-0732">Signal</keyword>
<evidence type="ECO:0000256" key="1">
    <source>
        <dbReference type="SAM" id="SignalP"/>
    </source>
</evidence>
<dbReference type="Proteomes" id="UP000650524">
    <property type="component" value="Unassembled WGS sequence"/>
</dbReference>
<dbReference type="SUPFAM" id="SSF49503">
    <property type="entry name" value="Cupredoxins"/>
    <property type="match status" value="1"/>
</dbReference>
<accession>A0A8J6MZ63</accession>
<dbReference type="Gene3D" id="2.60.40.420">
    <property type="entry name" value="Cupredoxins - blue copper proteins"/>
    <property type="match status" value="1"/>
</dbReference>
<evidence type="ECO:0000313" key="3">
    <source>
        <dbReference type="Proteomes" id="UP000650524"/>
    </source>
</evidence>
<comment type="caution">
    <text evidence="2">The sequence shown here is derived from an EMBL/GenBank/DDBJ whole genome shotgun (WGS) entry which is preliminary data.</text>
</comment>
<evidence type="ECO:0000313" key="2">
    <source>
        <dbReference type="EMBL" id="MBC8176951.1"/>
    </source>
</evidence>
<name>A0A8J6MZ63_9DELT</name>
<protein>
    <recommendedName>
        <fullName evidence="4">Methylamine utilization protein</fullName>
    </recommendedName>
</protein>
<feature type="signal peptide" evidence="1">
    <location>
        <begin position="1"/>
        <end position="24"/>
    </location>
</feature>
<dbReference type="AlphaFoldDB" id="A0A8J6MZ63"/>
<reference evidence="2 3" key="1">
    <citation type="submission" date="2020-08" db="EMBL/GenBank/DDBJ databases">
        <title>Bridging the membrane lipid divide: bacteria of the FCB group superphylum have the potential to synthesize archaeal ether lipids.</title>
        <authorList>
            <person name="Villanueva L."/>
            <person name="Von Meijenfeldt F.A.B."/>
            <person name="Westbye A.B."/>
            <person name="Yadav S."/>
            <person name="Hopmans E.C."/>
            <person name="Dutilh B.E."/>
            <person name="Sinninghe Damste J.S."/>
        </authorList>
    </citation>
    <scope>NUCLEOTIDE SEQUENCE [LARGE SCALE GENOMIC DNA]</scope>
    <source>
        <strain evidence="2">NIOZ-UU27</strain>
    </source>
</reference>
<dbReference type="EMBL" id="JACNJD010000176">
    <property type="protein sequence ID" value="MBC8176951.1"/>
    <property type="molecule type" value="Genomic_DNA"/>
</dbReference>
<gene>
    <name evidence="2" type="ORF">H8E19_06055</name>
</gene>
<feature type="chain" id="PRO_5035174780" description="Methylamine utilization protein" evidence="1">
    <location>
        <begin position="25"/>
        <end position="220"/>
    </location>
</feature>
<evidence type="ECO:0008006" key="4">
    <source>
        <dbReference type="Google" id="ProtNLM"/>
    </source>
</evidence>
<organism evidence="2 3">
    <name type="scientific">Candidatus Desulfacyla euxinica</name>
    <dbReference type="NCBI Taxonomy" id="2841693"/>
    <lineage>
        <taxon>Bacteria</taxon>
        <taxon>Deltaproteobacteria</taxon>
        <taxon>Candidatus Desulfacyla</taxon>
    </lineage>
</organism>
<proteinExistence type="predicted"/>
<dbReference type="InterPro" id="IPR008972">
    <property type="entry name" value="Cupredoxin"/>
</dbReference>